<dbReference type="AlphaFoldDB" id="A0A382Q6E8"/>
<dbReference type="EMBL" id="UINC01111518">
    <property type="protein sequence ID" value="SVC79801.1"/>
    <property type="molecule type" value="Genomic_DNA"/>
</dbReference>
<proteinExistence type="predicted"/>
<accession>A0A382Q6E8</accession>
<sequence length="245" mass="27725">MDLDFERGDRAAPKGHALIFFRQRNDAEEILATYIVTLPVKVDVTKYIPPMFASQMQGMGSEDLSGFAFPPVPEHFDSLAYLRQIAETRDDDLIDGGTGNSADPMELLQVVNDIQQEYTKLYHQSLETAILPGSPSVSELLYEMMGDRDKLGELSKLMGKLQFAADGSDLRLISETQEEILVLSKFFPEHYRISRLANVAAMPASIGSLLAQLYLERCYKLYEEDYRRLQEVEKEISRMEENLGA</sequence>
<reference evidence="1" key="1">
    <citation type="submission" date="2018-05" db="EMBL/GenBank/DDBJ databases">
        <authorList>
            <person name="Lanie J.A."/>
            <person name="Ng W.-L."/>
            <person name="Kazmierczak K.M."/>
            <person name="Andrzejewski T.M."/>
            <person name="Davidsen T.M."/>
            <person name="Wayne K.J."/>
            <person name="Tettelin H."/>
            <person name="Glass J.I."/>
            <person name="Rusch D."/>
            <person name="Podicherti R."/>
            <person name="Tsui H.-C.T."/>
            <person name="Winkler M.E."/>
        </authorList>
    </citation>
    <scope>NUCLEOTIDE SEQUENCE</scope>
</reference>
<evidence type="ECO:0000313" key="1">
    <source>
        <dbReference type="EMBL" id="SVC79801.1"/>
    </source>
</evidence>
<gene>
    <name evidence="1" type="ORF">METZ01_LOCUS332655</name>
</gene>
<organism evidence="1">
    <name type="scientific">marine metagenome</name>
    <dbReference type="NCBI Taxonomy" id="408172"/>
    <lineage>
        <taxon>unclassified sequences</taxon>
        <taxon>metagenomes</taxon>
        <taxon>ecological metagenomes</taxon>
    </lineage>
</organism>
<name>A0A382Q6E8_9ZZZZ</name>
<protein>
    <submittedName>
        <fullName evidence="1">Uncharacterized protein</fullName>
    </submittedName>
</protein>